<dbReference type="HOGENOM" id="CLU_065947_2_2_10"/>
<dbReference type="Pfam" id="PF01863">
    <property type="entry name" value="YgjP-like"/>
    <property type="match status" value="1"/>
</dbReference>
<dbReference type="KEGG" id="srm:SRM_p56022"/>
<dbReference type="CDD" id="cd07344">
    <property type="entry name" value="M48_yhfN_like"/>
    <property type="match status" value="1"/>
</dbReference>
<dbReference type="Proteomes" id="UP000000933">
    <property type="component" value="Plasmid pSR56"/>
</dbReference>
<proteinExistence type="predicted"/>
<name>D5H4A0_SALRM</name>
<organism evidence="2 3">
    <name type="scientific">Salinibacter ruber (strain M8)</name>
    <dbReference type="NCBI Taxonomy" id="761659"/>
    <lineage>
        <taxon>Bacteria</taxon>
        <taxon>Pseudomonadati</taxon>
        <taxon>Rhodothermota</taxon>
        <taxon>Rhodothermia</taxon>
        <taxon>Rhodothermales</taxon>
        <taxon>Salinibacteraceae</taxon>
        <taxon>Salinibacter</taxon>
    </lineage>
</organism>
<protein>
    <recommendedName>
        <fullName evidence="1">YgjP-like metallopeptidase domain-containing protein</fullName>
    </recommendedName>
</protein>
<keyword evidence="2" id="KW-0614">Plasmid</keyword>
<dbReference type="InterPro" id="IPR053136">
    <property type="entry name" value="UTP_pyrophosphatase-like"/>
</dbReference>
<sequence>MDTTRTVTLKGETVAYQVRRSAEASQIRIDSGMDGIRLVLPVDSTADPDAIMEEKAGWVLEKQARYARFREERPERRFEEGEEFPILGTGRHVEVQRISEPEVTEDAIRLPESRVESTSIREVLEEVYREEARSYFTQRADHFCEEMGASYDQIQIRNQKTRWGSYSQRTGTLSLNFRLLMAPPEVVDYVIVHELAHAEHPNHGRRFWRLVAGHVPRYEKLDDWLDENGHRLVFEDVPA</sequence>
<dbReference type="PANTHER" id="PTHR30399">
    <property type="entry name" value="UNCHARACTERIZED PROTEIN YGJP"/>
    <property type="match status" value="1"/>
</dbReference>
<dbReference type="AlphaFoldDB" id="D5H4A0"/>
<dbReference type="Gene3D" id="3.30.2010.10">
    <property type="entry name" value="Metalloproteases ('zincins'), catalytic domain"/>
    <property type="match status" value="1"/>
</dbReference>
<dbReference type="PANTHER" id="PTHR30399:SF1">
    <property type="entry name" value="UTP PYROPHOSPHATASE"/>
    <property type="match status" value="1"/>
</dbReference>
<reference evidence="2 3" key="1">
    <citation type="journal article" date="2010" name="ISME J.">
        <title>Fine-scale evolution: genomic, phenotypic and ecological differentiation in two coexisting Salinibacter ruber strains.</title>
        <authorList>
            <person name="Pena A."/>
            <person name="Teeling H."/>
            <person name="Huerta-Cepas J."/>
            <person name="Santos F."/>
            <person name="Yarza P."/>
            <person name="Brito-Echeverria J."/>
            <person name="Lucio M."/>
            <person name="Schmitt-Kopplin P."/>
            <person name="Meseguer I."/>
            <person name="Schenowitz C."/>
            <person name="Dossat C."/>
            <person name="Barbe V."/>
            <person name="Dopazo J."/>
            <person name="Rossello-Mora R."/>
            <person name="Schuler M."/>
            <person name="Glockner F.O."/>
            <person name="Amann R."/>
            <person name="Gabaldon T."/>
            <person name="Anton J."/>
        </authorList>
    </citation>
    <scope>NUCLEOTIDE SEQUENCE [LARGE SCALE GENOMIC DNA]</scope>
    <source>
        <strain evidence="2 3">M8</strain>
        <plasmid evidence="3">pSR56</plasmid>
    </source>
</reference>
<dbReference type="InterPro" id="IPR002725">
    <property type="entry name" value="YgjP-like_metallopeptidase"/>
</dbReference>
<feature type="domain" description="YgjP-like metallopeptidase" evidence="1">
    <location>
        <begin position="33"/>
        <end position="227"/>
    </location>
</feature>
<accession>D5H4A0</accession>
<dbReference type="EMBL" id="FP565811">
    <property type="protein sequence ID" value="CBH22740.1"/>
    <property type="molecule type" value="Genomic_DNA"/>
</dbReference>
<gene>
    <name evidence="2" type="ORF">SRM_p56022</name>
</gene>
<dbReference type="RefSeq" id="WP_013060233.1">
    <property type="nucleotide sequence ID" value="NC_014028.1"/>
</dbReference>
<reference evidence="3" key="2">
    <citation type="submission" date="2010-04" db="EMBL/GenBank/DDBJ databases">
        <title>Genome sequence of Salinibacter ruber M8.</title>
        <authorList>
            <consortium name="Genoscope"/>
        </authorList>
    </citation>
    <scope>NUCLEOTIDE SEQUENCE [LARGE SCALE GENOMIC DNA]</scope>
    <source>
        <strain evidence="3">M8</strain>
        <plasmid evidence="3">pSR56</plasmid>
    </source>
</reference>
<geneLocation type="plasmid" evidence="2 3">
    <name>pSR56</name>
</geneLocation>
<evidence type="ECO:0000313" key="2">
    <source>
        <dbReference type="EMBL" id="CBH22740.1"/>
    </source>
</evidence>
<evidence type="ECO:0000259" key="1">
    <source>
        <dbReference type="Pfam" id="PF01863"/>
    </source>
</evidence>
<evidence type="ECO:0000313" key="3">
    <source>
        <dbReference type="Proteomes" id="UP000000933"/>
    </source>
</evidence>